<protein>
    <submittedName>
        <fullName evidence="2">Uncharacterized protein</fullName>
    </submittedName>
</protein>
<accession>A0A813H3D7</accession>
<gene>
    <name evidence="2" type="ORF">PGLA1383_LOCUS48181</name>
</gene>
<evidence type="ECO:0000256" key="1">
    <source>
        <dbReference type="SAM" id="MobiDB-lite"/>
    </source>
</evidence>
<feature type="region of interest" description="Disordered" evidence="1">
    <location>
        <begin position="182"/>
        <end position="223"/>
    </location>
</feature>
<comment type="caution">
    <text evidence="2">The sequence shown here is derived from an EMBL/GenBank/DDBJ whole genome shotgun (WGS) entry which is preliminary data.</text>
</comment>
<keyword evidence="3" id="KW-1185">Reference proteome</keyword>
<dbReference type="AlphaFoldDB" id="A0A813H3D7"/>
<name>A0A813H3D7_POLGL</name>
<dbReference type="OrthoDB" id="432062at2759"/>
<proteinExistence type="predicted"/>
<dbReference type="EMBL" id="CAJNNV010030337">
    <property type="protein sequence ID" value="CAE8632198.1"/>
    <property type="molecule type" value="Genomic_DNA"/>
</dbReference>
<reference evidence="2" key="1">
    <citation type="submission" date="2021-02" db="EMBL/GenBank/DDBJ databases">
        <authorList>
            <person name="Dougan E. K."/>
            <person name="Rhodes N."/>
            <person name="Thang M."/>
            <person name="Chan C."/>
        </authorList>
    </citation>
    <scope>NUCLEOTIDE SEQUENCE</scope>
</reference>
<evidence type="ECO:0000313" key="2">
    <source>
        <dbReference type="EMBL" id="CAE8632198.1"/>
    </source>
</evidence>
<evidence type="ECO:0000313" key="3">
    <source>
        <dbReference type="Proteomes" id="UP000654075"/>
    </source>
</evidence>
<sequence>MARKGADLQVRFIEESAPIWAHLIVADDNIEQFVGGNRVVEAVDGSPSELAELIRMAGRDMDAKEAMVWSVSSTFNHFASRYTRFGQVKDDVERSLRYFHQDKLVLRYKRYAVQKTHKPGVFNAHKGGISAASSAEKHAAEEARAIAGMLEEFAQPYARLPKPGEKAFCGLIFKNQKAVKAKKKKPAGPTTFAEGSKTAKGSKTASGVKPAESAERDPKPNCTEARLKLAKTKRLIAESLAKEASKATSKVLKKSSKK</sequence>
<dbReference type="Proteomes" id="UP000654075">
    <property type="component" value="Unassembled WGS sequence"/>
</dbReference>
<organism evidence="2 3">
    <name type="scientific">Polarella glacialis</name>
    <name type="common">Dinoflagellate</name>
    <dbReference type="NCBI Taxonomy" id="89957"/>
    <lineage>
        <taxon>Eukaryota</taxon>
        <taxon>Sar</taxon>
        <taxon>Alveolata</taxon>
        <taxon>Dinophyceae</taxon>
        <taxon>Suessiales</taxon>
        <taxon>Suessiaceae</taxon>
        <taxon>Polarella</taxon>
    </lineage>
</organism>